<dbReference type="KEGG" id="fax:FUAX_06930"/>
<dbReference type="EMBL" id="AP025314">
    <property type="protein sequence ID" value="BDD08261.1"/>
    <property type="molecule type" value="Genomic_DNA"/>
</dbReference>
<organism evidence="2 3">
    <name type="scientific">Fulvitalea axinellae</name>
    <dbReference type="NCBI Taxonomy" id="1182444"/>
    <lineage>
        <taxon>Bacteria</taxon>
        <taxon>Pseudomonadati</taxon>
        <taxon>Bacteroidota</taxon>
        <taxon>Cytophagia</taxon>
        <taxon>Cytophagales</taxon>
        <taxon>Persicobacteraceae</taxon>
        <taxon>Fulvitalea</taxon>
    </lineage>
</organism>
<protein>
    <recommendedName>
        <fullName evidence="4">DUF4199 domain-containing protein</fullName>
    </recommendedName>
</protein>
<reference evidence="2 3" key="1">
    <citation type="submission" date="2021-12" db="EMBL/GenBank/DDBJ databases">
        <title>Genome sequencing of bacteria with rrn-lacking chromosome and rrn-plasmid.</title>
        <authorList>
            <person name="Anda M."/>
            <person name="Iwasaki W."/>
        </authorList>
    </citation>
    <scope>NUCLEOTIDE SEQUENCE [LARGE SCALE GENOMIC DNA]</scope>
    <source>
        <strain evidence="2 3">DSM 100852</strain>
    </source>
</reference>
<keyword evidence="3" id="KW-1185">Reference proteome</keyword>
<keyword evidence="1" id="KW-1133">Transmembrane helix</keyword>
<keyword evidence="1" id="KW-0472">Membrane</keyword>
<evidence type="ECO:0000313" key="2">
    <source>
        <dbReference type="EMBL" id="BDD08261.1"/>
    </source>
</evidence>
<proteinExistence type="predicted"/>
<feature type="transmembrane region" description="Helical" evidence="1">
    <location>
        <begin position="42"/>
        <end position="60"/>
    </location>
</feature>
<evidence type="ECO:0000313" key="3">
    <source>
        <dbReference type="Proteomes" id="UP001348817"/>
    </source>
</evidence>
<dbReference type="RefSeq" id="WP_338393531.1">
    <property type="nucleotide sequence ID" value="NZ_AP025314.1"/>
</dbReference>
<name>A0AAU9D608_9BACT</name>
<feature type="transmembrane region" description="Helical" evidence="1">
    <location>
        <begin position="72"/>
        <end position="91"/>
    </location>
</feature>
<dbReference type="Proteomes" id="UP001348817">
    <property type="component" value="Chromosome"/>
</dbReference>
<keyword evidence="1" id="KW-0812">Transmembrane</keyword>
<dbReference type="AlphaFoldDB" id="A0AAU9D608"/>
<evidence type="ECO:0000256" key="1">
    <source>
        <dbReference type="SAM" id="Phobius"/>
    </source>
</evidence>
<gene>
    <name evidence="2" type="ORF">FUAX_06930</name>
</gene>
<feature type="transmembrane region" description="Helical" evidence="1">
    <location>
        <begin position="12"/>
        <end position="30"/>
    </location>
</feature>
<evidence type="ECO:0008006" key="4">
    <source>
        <dbReference type="Google" id="ProtNLM"/>
    </source>
</evidence>
<sequence>MSKQETKNKLETVVNIILIVAGISLGTFFYLGENKNPELSSVMFSIALSCILYKFMGGIAQENEFKLGAMKMGGTVAVLFGFMFFFKTVIFEKSVEKANLRLSHQGDWVPVEIKTGSMMSGLRIFGGDDTLSYPGEKEKAEFKSARKRLGYRISESASGELHLLSTNIPADTVGKVEVRDIKTASLFNSLEPDRHESLIQVFSLKPEVDSLNSSAKIAGVELPFEIKVFPSSRFSVTPKDETAEPYISPKPVESKKSYVISTAPGELYVIMLEQADARPEIDSDKRYSKWLVQKFKTRLEP</sequence>
<accession>A0AAU9D608</accession>